<dbReference type="EMBL" id="AOUO01000465">
    <property type="protein sequence ID" value="EOD64900.1"/>
    <property type="molecule type" value="Genomic_DNA"/>
</dbReference>
<organism evidence="1 2">
    <name type="scientific">Amycolatopsis vancoresmycina DSM 44592</name>
    <dbReference type="NCBI Taxonomy" id="1292037"/>
    <lineage>
        <taxon>Bacteria</taxon>
        <taxon>Bacillati</taxon>
        <taxon>Actinomycetota</taxon>
        <taxon>Actinomycetes</taxon>
        <taxon>Pseudonocardiales</taxon>
        <taxon>Pseudonocardiaceae</taxon>
        <taxon>Amycolatopsis</taxon>
    </lineage>
</organism>
<accession>R1HMY1</accession>
<evidence type="ECO:0000313" key="2">
    <source>
        <dbReference type="Proteomes" id="UP000014139"/>
    </source>
</evidence>
<protein>
    <submittedName>
        <fullName evidence="1">Uncharacterized protein</fullName>
    </submittedName>
</protein>
<keyword evidence="2" id="KW-1185">Reference proteome</keyword>
<name>R1HMY1_9PSEU</name>
<dbReference type="Proteomes" id="UP000014139">
    <property type="component" value="Unassembled WGS sequence"/>
</dbReference>
<comment type="caution">
    <text evidence="1">The sequence shown here is derived from an EMBL/GenBank/DDBJ whole genome shotgun (WGS) entry which is preliminary data.</text>
</comment>
<evidence type="ECO:0000313" key="1">
    <source>
        <dbReference type="EMBL" id="EOD64900.1"/>
    </source>
</evidence>
<reference evidence="1 2" key="1">
    <citation type="submission" date="2013-02" db="EMBL/GenBank/DDBJ databases">
        <title>Draft genome sequence of Amycolatopsis vancoresmycina strain DSM 44592T.</title>
        <authorList>
            <person name="Kumar S."/>
            <person name="Kaur N."/>
            <person name="Kaur C."/>
            <person name="Raghava G.P.S."/>
            <person name="Mayilraj S."/>
        </authorList>
    </citation>
    <scope>NUCLEOTIDE SEQUENCE [LARGE SCALE GENOMIC DNA]</scope>
    <source>
        <strain evidence="1 2">DSM 44592</strain>
    </source>
</reference>
<gene>
    <name evidence="1" type="ORF">H480_29496</name>
</gene>
<sequence length="123" mass="13035">MCGAIRMVDRTGRPIAEQLVVPVAAVHDAACHRDYEALSEWMENPSGTRMAELRANDGAPLTILAQTLEGAAITDQGGLTYCHPHGAIAVFSRGTPAHQGQLTVFTLTGDNPMSAACYDASPR</sequence>
<proteinExistence type="predicted"/>
<dbReference type="eggNOG" id="ENOG503275T">
    <property type="taxonomic scope" value="Bacteria"/>
</dbReference>
<dbReference type="PATRIC" id="fig|1292037.4.peg.5554"/>
<dbReference type="AlphaFoldDB" id="R1HMY1"/>